<dbReference type="Proteomes" id="UP001331515">
    <property type="component" value="Unassembled WGS sequence"/>
</dbReference>
<evidence type="ECO:0000256" key="1">
    <source>
        <dbReference type="SAM" id="MobiDB-lite"/>
    </source>
</evidence>
<evidence type="ECO:0000313" key="3">
    <source>
        <dbReference type="Proteomes" id="UP001331515"/>
    </source>
</evidence>
<organism evidence="2 3">
    <name type="scientific">Champsocephalus gunnari</name>
    <name type="common">Mackerel icefish</name>
    <dbReference type="NCBI Taxonomy" id="52237"/>
    <lineage>
        <taxon>Eukaryota</taxon>
        <taxon>Metazoa</taxon>
        <taxon>Chordata</taxon>
        <taxon>Craniata</taxon>
        <taxon>Vertebrata</taxon>
        <taxon>Euteleostomi</taxon>
        <taxon>Actinopterygii</taxon>
        <taxon>Neopterygii</taxon>
        <taxon>Teleostei</taxon>
        <taxon>Neoteleostei</taxon>
        <taxon>Acanthomorphata</taxon>
        <taxon>Eupercaria</taxon>
        <taxon>Perciformes</taxon>
        <taxon>Notothenioidei</taxon>
        <taxon>Channichthyidae</taxon>
        <taxon>Champsocephalus</taxon>
    </lineage>
</organism>
<keyword evidence="3" id="KW-1185">Reference proteome</keyword>
<protein>
    <submittedName>
        <fullName evidence="2">Uncharacterized protein</fullName>
    </submittedName>
</protein>
<dbReference type="AlphaFoldDB" id="A0AAN8CHQ5"/>
<gene>
    <name evidence="2" type="ORF">CgunFtcFv8_007758</name>
</gene>
<sequence length="176" mass="18992">MLMAERMADLWYTIRHTTTFPSKGQQQDGRHDQAEEHLQREAHALQALRGSRCGCERGGGGAGAHGDVLHRRALRELQQPRNQAAETGNVPGLWGGSSSGVNHSSPGGAGITAELTLNTGPRLQILPAQRRGSSWLPDPEIGENVVNQKGECEPDYRSILPINIPLEAGMTATMTL</sequence>
<name>A0AAN8CHQ5_CHAGU</name>
<proteinExistence type="predicted"/>
<evidence type="ECO:0000313" key="2">
    <source>
        <dbReference type="EMBL" id="KAK5904030.1"/>
    </source>
</evidence>
<dbReference type="EMBL" id="JAURVH010001531">
    <property type="protein sequence ID" value="KAK5904030.1"/>
    <property type="molecule type" value="Genomic_DNA"/>
</dbReference>
<reference evidence="2 3" key="1">
    <citation type="journal article" date="2023" name="Mol. Biol. Evol.">
        <title>Genomics of Secondarily Temperate Adaptation in the Only Non-Antarctic Icefish.</title>
        <authorList>
            <person name="Rivera-Colon A.G."/>
            <person name="Rayamajhi N."/>
            <person name="Minhas B.F."/>
            <person name="Madrigal G."/>
            <person name="Bilyk K.T."/>
            <person name="Yoon V."/>
            <person name="Hune M."/>
            <person name="Gregory S."/>
            <person name="Cheng C.H.C."/>
            <person name="Catchen J.M."/>
        </authorList>
    </citation>
    <scope>NUCLEOTIDE SEQUENCE [LARGE SCALE GENOMIC DNA]</scope>
    <source>
        <tissue evidence="2">White muscle</tissue>
    </source>
</reference>
<comment type="caution">
    <text evidence="2">The sequence shown here is derived from an EMBL/GenBank/DDBJ whole genome shotgun (WGS) entry which is preliminary data.</text>
</comment>
<feature type="region of interest" description="Disordered" evidence="1">
    <location>
        <begin position="81"/>
        <end position="114"/>
    </location>
</feature>
<accession>A0AAN8CHQ5</accession>